<evidence type="ECO:0000313" key="1">
    <source>
        <dbReference type="EMBL" id="KAD7477703.1"/>
    </source>
</evidence>
<sequence>MESARHKNLGLELQSDSIHPSLNDYVANNVSHSPFIDSIGSGFGYSDGLSGVGQPRSNFTFISCPSTKGFQSREEMSLGTMFQWGQQVGMTHKGPEGKLWVLLIGNDHCGNEEGEQLLWEADNSPN</sequence>
<comment type="caution">
    <text evidence="1">The sequence shown here is derived from an EMBL/GenBank/DDBJ whole genome shotgun (WGS) entry which is preliminary data.</text>
</comment>
<name>A0A5N6PZZ9_9ASTR</name>
<protein>
    <submittedName>
        <fullName evidence="1">Uncharacterized protein</fullName>
    </submittedName>
</protein>
<gene>
    <name evidence="1" type="ORF">E3N88_00839</name>
</gene>
<dbReference type="EMBL" id="SZYD01000001">
    <property type="protein sequence ID" value="KAD7477703.1"/>
    <property type="molecule type" value="Genomic_DNA"/>
</dbReference>
<accession>A0A5N6PZZ9</accession>
<dbReference type="AlphaFoldDB" id="A0A5N6PZZ9"/>
<reference evidence="1 2" key="1">
    <citation type="submission" date="2019-05" db="EMBL/GenBank/DDBJ databases">
        <title>Mikania micrantha, genome provides insights into the molecular mechanism of rapid growth.</title>
        <authorList>
            <person name="Liu B."/>
        </authorList>
    </citation>
    <scope>NUCLEOTIDE SEQUENCE [LARGE SCALE GENOMIC DNA]</scope>
    <source>
        <strain evidence="1">NLD-2019</strain>
        <tissue evidence="1">Leaf</tissue>
    </source>
</reference>
<proteinExistence type="predicted"/>
<dbReference type="Proteomes" id="UP000326396">
    <property type="component" value="Linkage Group LG1"/>
</dbReference>
<organism evidence="1 2">
    <name type="scientific">Mikania micrantha</name>
    <name type="common">bitter vine</name>
    <dbReference type="NCBI Taxonomy" id="192012"/>
    <lineage>
        <taxon>Eukaryota</taxon>
        <taxon>Viridiplantae</taxon>
        <taxon>Streptophyta</taxon>
        <taxon>Embryophyta</taxon>
        <taxon>Tracheophyta</taxon>
        <taxon>Spermatophyta</taxon>
        <taxon>Magnoliopsida</taxon>
        <taxon>eudicotyledons</taxon>
        <taxon>Gunneridae</taxon>
        <taxon>Pentapetalae</taxon>
        <taxon>asterids</taxon>
        <taxon>campanulids</taxon>
        <taxon>Asterales</taxon>
        <taxon>Asteraceae</taxon>
        <taxon>Asteroideae</taxon>
        <taxon>Heliantheae alliance</taxon>
        <taxon>Eupatorieae</taxon>
        <taxon>Mikania</taxon>
    </lineage>
</organism>
<keyword evidence="2" id="KW-1185">Reference proteome</keyword>
<evidence type="ECO:0000313" key="2">
    <source>
        <dbReference type="Proteomes" id="UP000326396"/>
    </source>
</evidence>